<dbReference type="PANTHER" id="PTHR33365:SF11">
    <property type="entry name" value="TAT PATHWAY SIGNAL SEQUENCE"/>
    <property type="match status" value="1"/>
</dbReference>
<feature type="signal peptide" evidence="4">
    <location>
        <begin position="1"/>
        <end position="24"/>
    </location>
</feature>
<dbReference type="STRING" id="2282107.A0A286U9K8"/>
<gene>
    <name evidence="5" type="ORF">PNOK_0787800</name>
</gene>
<evidence type="ECO:0000256" key="4">
    <source>
        <dbReference type="SAM" id="SignalP"/>
    </source>
</evidence>
<sequence>MIRPSLNTSIVILSALSLINLVLVVRRVNEFNSLGNTPTYSYVGNDFPDLLPLDKPLDLIDYTFTNNTIDYPIHGPGAEEIWNTMYPDGYGFVRLGPERRILCVSMFHQLHCVDKIRRALDDPDDPISTIPHLQHCLNYIRQMILCASDLTLEPVDIGHEASGIGVTHTCRNWRAVYDTVNRNYALWTEYWDGVQK</sequence>
<dbReference type="EMBL" id="NBII01000008">
    <property type="protein sequence ID" value="PAV16258.1"/>
    <property type="molecule type" value="Genomic_DNA"/>
</dbReference>
<accession>A0A286U9K8</accession>
<evidence type="ECO:0000256" key="3">
    <source>
        <dbReference type="ARBA" id="ARBA00035112"/>
    </source>
</evidence>
<dbReference type="Proteomes" id="UP000217199">
    <property type="component" value="Unassembled WGS sequence"/>
</dbReference>
<comment type="similarity">
    <text evidence="3">Belongs to the ustYa family.</text>
</comment>
<dbReference type="Pfam" id="PF11807">
    <property type="entry name" value="UstYa"/>
    <property type="match status" value="1"/>
</dbReference>
<name>A0A286U9K8_9AGAM</name>
<dbReference type="InParanoid" id="A0A286U9K8"/>
<keyword evidence="4" id="KW-0732">Signal</keyword>
<evidence type="ECO:0000256" key="2">
    <source>
        <dbReference type="ARBA" id="ARBA00023002"/>
    </source>
</evidence>
<dbReference type="AlphaFoldDB" id="A0A286U9K8"/>
<organism evidence="5 6">
    <name type="scientific">Pyrrhoderma noxium</name>
    <dbReference type="NCBI Taxonomy" id="2282107"/>
    <lineage>
        <taxon>Eukaryota</taxon>
        <taxon>Fungi</taxon>
        <taxon>Dikarya</taxon>
        <taxon>Basidiomycota</taxon>
        <taxon>Agaricomycotina</taxon>
        <taxon>Agaricomycetes</taxon>
        <taxon>Hymenochaetales</taxon>
        <taxon>Hymenochaetaceae</taxon>
        <taxon>Pyrrhoderma</taxon>
    </lineage>
</organism>
<dbReference type="GO" id="GO:0043386">
    <property type="term" value="P:mycotoxin biosynthetic process"/>
    <property type="evidence" value="ECO:0007669"/>
    <property type="project" value="InterPro"/>
</dbReference>
<protein>
    <recommendedName>
        <fullName evidence="7">Oxidase ustYa</fullName>
    </recommendedName>
</protein>
<dbReference type="InterPro" id="IPR021765">
    <property type="entry name" value="UstYa-like"/>
</dbReference>
<feature type="chain" id="PRO_5013783314" description="Oxidase ustYa" evidence="4">
    <location>
        <begin position="25"/>
        <end position="196"/>
    </location>
</feature>
<evidence type="ECO:0000256" key="1">
    <source>
        <dbReference type="ARBA" id="ARBA00004685"/>
    </source>
</evidence>
<keyword evidence="2" id="KW-0560">Oxidoreductase</keyword>
<keyword evidence="6" id="KW-1185">Reference proteome</keyword>
<evidence type="ECO:0008006" key="7">
    <source>
        <dbReference type="Google" id="ProtNLM"/>
    </source>
</evidence>
<dbReference type="PANTHER" id="PTHR33365">
    <property type="entry name" value="YALI0B05434P"/>
    <property type="match status" value="1"/>
</dbReference>
<evidence type="ECO:0000313" key="6">
    <source>
        <dbReference type="Proteomes" id="UP000217199"/>
    </source>
</evidence>
<reference evidence="5 6" key="1">
    <citation type="journal article" date="2017" name="Mol. Ecol.">
        <title>Comparative and population genomic landscape of Phellinus noxius: A hypervariable fungus causing root rot in trees.</title>
        <authorList>
            <person name="Chung C.L."/>
            <person name="Lee T.J."/>
            <person name="Akiba M."/>
            <person name="Lee H.H."/>
            <person name="Kuo T.H."/>
            <person name="Liu D."/>
            <person name="Ke H.M."/>
            <person name="Yokoi T."/>
            <person name="Roa M.B."/>
            <person name="Lu M.J."/>
            <person name="Chang Y.Y."/>
            <person name="Ann P.J."/>
            <person name="Tsai J.N."/>
            <person name="Chen C.Y."/>
            <person name="Tzean S.S."/>
            <person name="Ota Y."/>
            <person name="Hattori T."/>
            <person name="Sahashi N."/>
            <person name="Liou R.F."/>
            <person name="Kikuchi T."/>
            <person name="Tsai I.J."/>
        </authorList>
    </citation>
    <scope>NUCLEOTIDE SEQUENCE [LARGE SCALE GENOMIC DNA]</scope>
    <source>
        <strain evidence="5 6">FFPRI411160</strain>
    </source>
</reference>
<comment type="caution">
    <text evidence="5">The sequence shown here is derived from an EMBL/GenBank/DDBJ whole genome shotgun (WGS) entry which is preliminary data.</text>
</comment>
<dbReference type="OrthoDB" id="3687641at2759"/>
<comment type="pathway">
    <text evidence="1">Mycotoxin biosynthesis.</text>
</comment>
<proteinExistence type="inferred from homology"/>
<dbReference type="GO" id="GO:0016491">
    <property type="term" value="F:oxidoreductase activity"/>
    <property type="evidence" value="ECO:0007669"/>
    <property type="project" value="UniProtKB-KW"/>
</dbReference>
<evidence type="ECO:0000313" key="5">
    <source>
        <dbReference type="EMBL" id="PAV16258.1"/>
    </source>
</evidence>